<gene>
    <name evidence="5" type="ORF">BSAL_33105</name>
</gene>
<keyword evidence="2" id="KW-1133">Transmembrane helix</keyword>
<feature type="chain" id="PRO_5006622531" evidence="3">
    <location>
        <begin position="22"/>
        <end position="1132"/>
    </location>
</feature>
<accession>A0A0S4JJC4</accession>
<evidence type="ECO:0000256" key="2">
    <source>
        <dbReference type="SAM" id="Phobius"/>
    </source>
</evidence>
<feature type="transmembrane region" description="Helical" evidence="2">
    <location>
        <begin position="915"/>
        <end position="935"/>
    </location>
</feature>
<dbReference type="InterPro" id="IPR053914">
    <property type="entry name" value="DGF-1_N"/>
</dbReference>
<feature type="transmembrane region" description="Helical" evidence="2">
    <location>
        <begin position="967"/>
        <end position="992"/>
    </location>
</feature>
<feature type="signal peptide" evidence="3">
    <location>
        <begin position="1"/>
        <end position="21"/>
    </location>
</feature>
<dbReference type="EMBL" id="CYKH01001947">
    <property type="protein sequence ID" value="CUG91643.1"/>
    <property type="molecule type" value="Genomic_DNA"/>
</dbReference>
<dbReference type="Proteomes" id="UP000051952">
    <property type="component" value="Unassembled WGS sequence"/>
</dbReference>
<dbReference type="VEuPathDB" id="TriTrypDB:BSAL_33105"/>
<keyword evidence="3" id="KW-0732">Signal</keyword>
<evidence type="ECO:0000256" key="1">
    <source>
        <dbReference type="SAM" id="MobiDB-lite"/>
    </source>
</evidence>
<feature type="transmembrane region" description="Helical" evidence="2">
    <location>
        <begin position="786"/>
        <end position="807"/>
    </location>
</feature>
<feature type="transmembrane region" description="Helical" evidence="2">
    <location>
        <begin position="828"/>
        <end position="850"/>
    </location>
</feature>
<organism evidence="5 6">
    <name type="scientific">Bodo saltans</name>
    <name type="common">Flagellated protozoan</name>
    <dbReference type="NCBI Taxonomy" id="75058"/>
    <lineage>
        <taxon>Eukaryota</taxon>
        <taxon>Discoba</taxon>
        <taxon>Euglenozoa</taxon>
        <taxon>Kinetoplastea</taxon>
        <taxon>Metakinetoplastina</taxon>
        <taxon>Eubodonida</taxon>
        <taxon>Bodonidae</taxon>
        <taxon>Bodo</taxon>
    </lineage>
</organism>
<feature type="domain" description="Dispersed gene family protein 1 N-terminal" evidence="4">
    <location>
        <begin position="319"/>
        <end position="405"/>
    </location>
</feature>
<evidence type="ECO:0000313" key="6">
    <source>
        <dbReference type="Proteomes" id="UP000051952"/>
    </source>
</evidence>
<feature type="transmembrane region" description="Helical" evidence="2">
    <location>
        <begin position="998"/>
        <end position="1020"/>
    </location>
</feature>
<sequence>MQKYANMLLLLLVLCATSALGQQIKYYSGNYGGTMIQVGAGVSIVKVNQASFTGGGGITFNLGSMMTAAQPIVIEVCGLTLSNGAIMYFLGASSVAGNKPAYITVTGVTSQNGGIGLGAGIFPWYTRLIAKTITYTIDNSAASFAALASYGPATPTCLLMAGLTLQKTVVRFTANTINGALRNGLFPIRYNAFVCSDYSVWMLDNTYIGNSFAFHGHNPVVTSNAVFLISKVNAVCDRFCISFESGVTVSDGGAFIIEDSTASADGHDLLFISGPLTVSGGGLFMAAGNYFITPRFAFSISSGASTTGATSLISFANNNLLGLPWHMGCSGNCRVQCNMLGQAQLSTVAQYQTAGLSTPSVASPCDVRTKCAAYTIGCYQPLTASGGTSPNCCVCKPGGYGKYCLPVELPNIPEMCVATATVPMVTKTHILTQTESISTSASGRFNQNHDFVARTKTLTLTLTVAVTLTPRMTPSPSAVVTPSAYRPSFSHVLSPSRTIALTPSDSESGSVTASLSPSVTFSPSVTDSMNLTVSGTATATFNVTETGSATLTESVTVTGTASVTRSPTRTHVLSLSVSPSLGHCIWNRSRLDMPRTYGYMQVIPYFPLAMTQATSGYNYTLAVPYADAFNGYRLTLASLGQWQVVDAAAVGEASFVLFENSTLSDSAVISVGPPAERYTNVLLRTAFVTVRFRCATTYYSETFVIVILPEDPVVQEGVVNDVLAAALSSGIILASPPVAAAAAWAMIFQQLMLCKSLAENSAISFTGLTIGGDGLRYLRGAIIANFAIVAAQAVVVMVIGGVVAVAARSRDPKARFVRTLGVLQWPQVMHISISALLLLNMTASVALVGGDGAAEDYFLAILGASCCVGYALQMCVKLYATHRAAKAQGNNRQWHVAQSLGSDHFIYGNYKRPWFAGYEAANSVVIGLIAGLPSGSLICELQLWAIFVASLIILCLVAYYRPMKTLLSLVFVGAIHLLTFIAANAMLLAHYVPSQRTSAFNVATIVLLVIPLVALLKAVTDITAFVMHGRVLFDRLTMSDKSLYDFGEDDGQDDDEEELAPKQEVGAVATEADDLNTFLLAIDAEGAKETMRKKNKKSTGFSSVQHVPLHEDVDNNHGTELHEDEIYSSLKL</sequence>
<reference evidence="6" key="1">
    <citation type="submission" date="2015-09" db="EMBL/GenBank/DDBJ databases">
        <authorList>
            <consortium name="Pathogen Informatics"/>
        </authorList>
    </citation>
    <scope>NUCLEOTIDE SEQUENCE [LARGE SCALE GENOMIC DNA]</scope>
    <source>
        <strain evidence="6">Lake Konstanz</strain>
    </source>
</reference>
<evidence type="ECO:0000313" key="5">
    <source>
        <dbReference type="EMBL" id="CUG91643.1"/>
    </source>
</evidence>
<keyword evidence="6" id="KW-1185">Reference proteome</keyword>
<feature type="region of interest" description="Disordered" evidence="1">
    <location>
        <begin position="1111"/>
        <end position="1132"/>
    </location>
</feature>
<dbReference type="Pfam" id="PF22279">
    <property type="entry name" value="DGF-1_N"/>
    <property type="match status" value="1"/>
</dbReference>
<name>A0A0S4JJC4_BODSA</name>
<evidence type="ECO:0000259" key="4">
    <source>
        <dbReference type="Pfam" id="PF22279"/>
    </source>
</evidence>
<protein>
    <submittedName>
        <fullName evidence="5">DGF-1-like protein, putative</fullName>
    </submittedName>
</protein>
<feature type="transmembrane region" description="Helical" evidence="2">
    <location>
        <begin position="856"/>
        <end position="876"/>
    </location>
</feature>
<proteinExistence type="predicted"/>
<evidence type="ECO:0000256" key="3">
    <source>
        <dbReference type="SAM" id="SignalP"/>
    </source>
</evidence>
<feature type="compositionally biased region" description="Basic and acidic residues" evidence="1">
    <location>
        <begin position="1111"/>
        <end position="1125"/>
    </location>
</feature>
<keyword evidence="2" id="KW-0472">Membrane</keyword>
<feature type="transmembrane region" description="Helical" evidence="2">
    <location>
        <begin position="941"/>
        <end position="960"/>
    </location>
</feature>
<dbReference type="AlphaFoldDB" id="A0A0S4JJC4"/>
<keyword evidence="2" id="KW-0812">Transmembrane</keyword>